<accession>A0AAJ8LXG9</accession>
<keyword evidence="3" id="KW-1185">Reference proteome</keyword>
<name>A0AAJ8LXG9_9TREE</name>
<feature type="region of interest" description="Disordered" evidence="1">
    <location>
        <begin position="334"/>
        <end position="370"/>
    </location>
</feature>
<evidence type="ECO:0000256" key="1">
    <source>
        <dbReference type="SAM" id="MobiDB-lite"/>
    </source>
</evidence>
<evidence type="ECO:0000313" key="3">
    <source>
        <dbReference type="Proteomes" id="UP000094043"/>
    </source>
</evidence>
<feature type="compositionally biased region" description="Acidic residues" evidence="1">
    <location>
        <begin position="355"/>
        <end position="369"/>
    </location>
</feature>
<dbReference type="RefSeq" id="XP_066066705.1">
    <property type="nucleotide sequence ID" value="XM_066210608.1"/>
</dbReference>
<dbReference type="AlphaFoldDB" id="A0AAJ8LXG9"/>
<dbReference type="Proteomes" id="UP000094043">
    <property type="component" value="Chromosome 1"/>
</dbReference>
<reference evidence="2" key="2">
    <citation type="journal article" date="2022" name="Elife">
        <title>Obligate sexual reproduction of a homothallic fungus closely related to the Cryptococcus pathogenic species complex.</title>
        <authorList>
            <person name="Passer A.R."/>
            <person name="Clancey S.A."/>
            <person name="Shea T."/>
            <person name="David-Palma M."/>
            <person name="Averette A.F."/>
            <person name="Boekhout T."/>
            <person name="Porcel B.M."/>
            <person name="Nowrousian M."/>
            <person name="Cuomo C.A."/>
            <person name="Sun S."/>
            <person name="Heitman J."/>
            <person name="Coelho M.A."/>
        </authorList>
    </citation>
    <scope>NUCLEOTIDE SEQUENCE</scope>
    <source>
        <strain evidence="2">CBS 7841</strain>
    </source>
</reference>
<protein>
    <submittedName>
        <fullName evidence="2">Uncharacterized protein</fullName>
    </submittedName>
</protein>
<evidence type="ECO:0000313" key="2">
    <source>
        <dbReference type="EMBL" id="WVN86005.1"/>
    </source>
</evidence>
<dbReference type="GeneID" id="91085377"/>
<proteinExistence type="predicted"/>
<dbReference type="KEGG" id="cdep:91085377"/>
<reference evidence="2" key="1">
    <citation type="submission" date="2016-06" db="EMBL/GenBank/DDBJ databases">
        <authorList>
            <person name="Cuomo C."/>
            <person name="Litvintseva A."/>
            <person name="Heitman J."/>
            <person name="Chen Y."/>
            <person name="Sun S."/>
            <person name="Springer D."/>
            <person name="Dromer F."/>
            <person name="Young S."/>
            <person name="Zeng Q."/>
            <person name="Chapman S."/>
            <person name="Gujja S."/>
            <person name="Saif S."/>
            <person name="Birren B."/>
        </authorList>
    </citation>
    <scope>NUCLEOTIDE SEQUENCE</scope>
    <source>
        <strain evidence="2">CBS 7841</strain>
    </source>
</reference>
<feature type="compositionally biased region" description="Acidic residues" evidence="1">
    <location>
        <begin position="334"/>
        <end position="347"/>
    </location>
</feature>
<organism evidence="2 3">
    <name type="scientific">Cryptococcus depauperatus CBS 7841</name>
    <dbReference type="NCBI Taxonomy" id="1295531"/>
    <lineage>
        <taxon>Eukaryota</taxon>
        <taxon>Fungi</taxon>
        <taxon>Dikarya</taxon>
        <taxon>Basidiomycota</taxon>
        <taxon>Agaricomycotina</taxon>
        <taxon>Tremellomycetes</taxon>
        <taxon>Tremellales</taxon>
        <taxon>Cryptococcaceae</taxon>
        <taxon>Cryptococcus</taxon>
    </lineage>
</organism>
<dbReference type="EMBL" id="CP143784">
    <property type="protein sequence ID" value="WVN86005.1"/>
    <property type="molecule type" value="Genomic_DNA"/>
</dbReference>
<gene>
    <name evidence="2" type="ORF">L203_101163</name>
</gene>
<sequence length="444" mass="49540">MAIEPRKMTSHLERRKLTDDEITLAGEVKEIIHTMDDSQGYVCESSLPVGARQDGDKVFFESGSGSKCVKLPLSKIAVKDLWEAGGRAGSRFFQGDLFQHGLTHEILASSAIPALLANRFTQSLQLVPVGLYVYPPGSRLQLPDSPNAEYITKPSSLILTLRFTGDDSVIYHNFISTTVTSNLSLLAVEGTITWIHFYITCTYKFLPILSGTAVHLVYDVLMEEDRPSMKAILMDEKQALQFIQAKFKEMLKDDFLAEGGVLAIILLSGYSPKEPDFEEYPKPKSVPDANGIVATLPSRLRNADKTLLQMINKLKLEWKFTAVYNLYVTEDYEEESSQETANEENDSASEKQVEDSDEVTEFQQEDDGGSVECLHEISSPTVRVRIANYGTVKDEKLVWIADPADYFLLNEYKVDDGTSQSPLVLPFCSPFQLLATVSRISSET</sequence>
<reference evidence="2" key="3">
    <citation type="submission" date="2024-01" db="EMBL/GenBank/DDBJ databases">
        <authorList>
            <person name="Coelho M.A."/>
            <person name="David-Palma M."/>
            <person name="Shea T."/>
            <person name="Sun S."/>
            <person name="Cuomo C.A."/>
            <person name="Heitman J."/>
        </authorList>
    </citation>
    <scope>NUCLEOTIDE SEQUENCE</scope>
    <source>
        <strain evidence="2">CBS 7841</strain>
    </source>
</reference>